<evidence type="ECO:0000313" key="1">
    <source>
        <dbReference type="EMBL" id="EEF39121.1"/>
    </source>
</evidence>
<accession>B9SBB3</accession>
<dbReference type="InParanoid" id="B9SBB3"/>
<dbReference type="EMBL" id="EQ973912">
    <property type="protein sequence ID" value="EEF39121.1"/>
    <property type="molecule type" value="Genomic_DNA"/>
</dbReference>
<name>B9SBB3_RICCO</name>
<keyword evidence="2" id="KW-1185">Reference proteome</keyword>
<gene>
    <name evidence="1" type="ORF">RCOM_0650990</name>
</gene>
<dbReference type="AlphaFoldDB" id="B9SBB3"/>
<dbReference type="Proteomes" id="UP000008311">
    <property type="component" value="Unassembled WGS sequence"/>
</dbReference>
<proteinExistence type="predicted"/>
<protein>
    <submittedName>
        <fullName evidence="1">Uncharacterized protein</fullName>
    </submittedName>
</protein>
<sequence>MDKVDDNGPRLEEGASVDCDNWALEEGARLNGVRAKKSKRKKKLLKNVTMEK</sequence>
<organism evidence="1 2">
    <name type="scientific">Ricinus communis</name>
    <name type="common">Castor bean</name>
    <dbReference type="NCBI Taxonomy" id="3988"/>
    <lineage>
        <taxon>Eukaryota</taxon>
        <taxon>Viridiplantae</taxon>
        <taxon>Streptophyta</taxon>
        <taxon>Embryophyta</taxon>
        <taxon>Tracheophyta</taxon>
        <taxon>Spermatophyta</taxon>
        <taxon>Magnoliopsida</taxon>
        <taxon>eudicotyledons</taxon>
        <taxon>Gunneridae</taxon>
        <taxon>Pentapetalae</taxon>
        <taxon>rosids</taxon>
        <taxon>fabids</taxon>
        <taxon>Malpighiales</taxon>
        <taxon>Euphorbiaceae</taxon>
        <taxon>Acalyphoideae</taxon>
        <taxon>Acalypheae</taxon>
        <taxon>Ricinus</taxon>
    </lineage>
</organism>
<reference evidence="2" key="1">
    <citation type="journal article" date="2010" name="Nat. Biotechnol.">
        <title>Draft genome sequence of the oilseed species Ricinus communis.</title>
        <authorList>
            <person name="Chan A.P."/>
            <person name="Crabtree J."/>
            <person name="Zhao Q."/>
            <person name="Lorenzi H."/>
            <person name="Orvis J."/>
            <person name="Puiu D."/>
            <person name="Melake-Berhan A."/>
            <person name="Jones K.M."/>
            <person name="Redman J."/>
            <person name="Chen G."/>
            <person name="Cahoon E.B."/>
            <person name="Gedil M."/>
            <person name="Stanke M."/>
            <person name="Haas B.J."/>
            <person name="Wortman J.R."/>
            <person name="Fraser-Liggett C.M."/>
            <person name="Ravel J."/>
            <person name="Rabinowicz P.D."/>
        </authorList>
    </citation>
    <scope>NUCLEOTIDE SEQUENCE [LARGE SCALE GENOMIC DNA]</scope>
    <source>
        <strain evidence="2">cv. Hale</strain>
    </source>
</reference>
<evidence type="ECO:0000313" key="2">
    <source>
        <dbReference type="Proteomes" id="UP000008311"/>
    </source>
</evidence>